<dbReference type="AlphaFoldDB" id="A0A6A8DEW9"/>
<proteinExistence type="predicted"/>
<dbReference type="EMBL" id="WJNG01000011">
    <property type="protein sequence ID" value="MRH43780.1"/>
    <property type="molecule type" value="Genomic_DNA"/>
</dbReference>
<gene>
    <name evidence="1" type="ORF">GH741_13970</name>
</gene>
<dbReference type="SUPFAM" id="SSF160515">
    <property type="entry name" value="YueI-like"/>
    <property type="match status" value="1"/>
</dbReference>
<protein>
    <submittedName>
        <fullName evidence="1">DUF1694 domain-containing protein</fullName>
    </submittedName>
</protein>
<sequence>MKKNVDDYLQEGIYGTKEINPAERKLFLGTYRERVILVLTKAQVIQSKGISELDQAMKANPEAKLLLNGNVNIRFFKPYKKVASKHSINYTSVKNKEAKSDFGIVLTLNYAIDKEDIFVEEKNETKEEKPKKTSLLKRLFGKK</sequence>
<dbReference type="RefSeq" id="WP_153737392.1">
    <property type="nucleotide sequence ID" value="NZ_WJNG01000011.1"/>
</dbReference>
<evidence type="ECO:0000313" key="1">
    <source>
        <dbReference type="EMBL" id="MRH43780.1"/>
    </source>
</evidence>
<evidence type="ECO:0000313" key="2">
    <source>
        <dbReference type="Proteomes" id="UP000799092"/>
    </source>
</evidence>
<organism evidence="1 2">
    <name type="scientific">Aquibacillus halophilus</name>
    <dbReference type="NCBI Taxonomy" id="930132"/>
    <lineage>
        <taxon>Bacteria</taxon>
        <taxon>Bacillati</taxon>
        <taxon>Bacillota</taxon>
        <taxon>Bacilli</taxon>
        <taxon>Bacillales</taxon>
        <taxon>Bacillaceae</taxon>
        <taxon>Aquibacillus</taxon>
    </lineage>
</organism>
<reference evidence="1" key="1">
    <citation type="submission" date="2019-11" db="EMBL/GenBank/DDBJ databases">
        <authorList>
            <person name="Li J."/>
        </authorList>
    </citation>
    <scope>NUCLEOTIDE SEQUENCE</scope>
    <source>
        <strain evidence="1">B6B</strain>
    </source>
</reference>
<dbReference type="OrthoDB" id="95278at2"/>
<comment type="caution">
    <text evidence="1">The sequence shown here is derived from an EMBL/GenBank/DDBJ whole genome shotgun (WGS) entry which is preliminary data.</text>
</comment>
<dbReference type="Gene3D" id="3.30.1330.30">
    <property type="match status" value="1"/>
</dbReference>
<dbReference type="InterPro" id="IPR012543">
    <property type="entry name" value="DUF1694"/>
</dbReference>
<dbReference type="InterPro" id="IPR029064">
    <property type="entry name" value="Ribosomal_eL30-like_sf"/>
</dbReference>
<dbReference type="Proteomes" id="UP000799092">
    <property type="component" value="Unassembled WGS sequence"/>
</dbReference>
<accession>A0A6A8DEW9</accession>
<name>A0A6A8DEW9_9BACI</name>
<dbReference type="PIRSF" id="PIRSF034303">
    <property type="entry name" value="DUF1694"/>
    <property type="match status" value="1"/>
</dbReference>
<dbReference type="Pfam" id="PF07997">
    <property type="entry name" value="DUF1694"/>
    <property type="match status" value="1"/>
</dbReference>
<keyword evidence="2" id="KW-1185">Reference proteome</keyword>